<gene>
    <name evidence="3" type="ORF">PPL_10007</name>
</gene>
<comment type="catalytic activity">
    <reaction evidence="1">
        <text>S-ubiquitinyl-[E2 ubiquitin-conjugating enzyme]-L-cysteine + [acceptor protein]-L-lysine = [E2 ubiquitin-conjugating enzyme]-L-cysteine + N(6)-ubiquitinyl-[acceptor protein]-L-lysine.</text>
        <dbReference type="EC" id="2.3.2.27"/>
    </reaction>
</comment>
<evidence type="ECO:0000256" key="1">
    <source>
        <dbReference type="RuleBase" id="RU366018"/>
    </source>
</evidence>
<keyword evidence="1" id="KW-0479">Metal-binding</keyword>
<evidence type="ECO:0000313" key="4">
    <source>
        <dbReference type="Proteomes" id="UP000001396"/>
    </source>
</evidence>
<proteinExistence type="inferred from homology"/>
<dbReference type="GO" id="GO:0016567">
    <property type="term" value="P:protein ubiquitination"/>
    <property type="evidence" value="ECO:0007669"/>
    <property type="project" value="UniProtKB-UniRule"/>
</dbReference>
<dbReference type="GO" id="GO:0005737">
    <property type="term" value="C:cytoplasm"/>
    <property type="evidence" value="ECO:0007669"/>
    <property type="project" value="TreeGrafter"/>
</dbReference>
<keyword evidence="1" id="KW-0833">Ubl conjugation pathway</keyword>
<feature type="domain" description="E3 ubiquitin-protein ligase UBR-like C-terminal" evidence="2">
    <location>
        <begin position="1"/>
        <end position="87"/>
    </location>
</feature>
<dbReference type="InterPro" id="IPR044046">
    <property type="entry name" value="E3_ligase_UBR-like_C"/>
</dbReference>
<dbReference type="GO" id="GO:0000151">
    <property type="term" value="C:ubiquitin ligase complex"/>
    <property type="evidence" value="ECO:0007669"/>
    <property type="project" value="TreeGrafter"/>
</dbReference>
<keyword evidence="1" id="KW-0863">Zinc-finger</keyword>
<evidence type="ECO:0000259" key="2">
    <source>
        <dbReference type="Pfam" id="PF18995"/>
    </source>
</evidence>
<sequence length="111" mass="12039">MICTGSACCVDEKKVSELSSHLNECSGDTGLYLLIEHCAVIIIVDSGLDFLGSPYLDAHGEEDSSLKRGVPLFLSKDRYNLINNIVLKANGPKVIGPTMRYALQNVVRGLN</sequence>
<protein>
    <recommendedName>
        <fullName evidence="1">E3 ubiquitin-protein ligase</fullName>
        <ecNumber evidence="1">2.3.2.27</ecNumber>
    </recommendedName>
</protein>
<dbReference type="PANTHER" id="PTHR21497">
    <property type="entry name" value="UBIQUITIN LIGASE E3 ALPHA-RELATED"/>
    <property type="match status" value="1"/>
</dbReference>
<dbReference type="RefSeq" id="XP_020428379.1">
    <property type="nucleotide sequence ID" value="XM_020580794.1"/>
</dbReference>
<comment type="pathway">
    <text evidence="1">Protein modification; protein ubiquitination.</text>
</comment>
<keyword evidence="1" id="KW-0808">Transferase</keyword>
<dbReference type="GO" id="GO:0061630">
    <property type="term" value="F:ubiquitin protein ligase activity"/>
    <property type="evidence" value="ECO:0007669"/>
    <property type="project" value="UniProtKB-UniRule"/>
</dbReference>
<accession>D3BPW3</accession>
<dbReference type="PANTHER" id="PTHR21497:SF24">
    <property type="entry name" value="E3 UBIQUITIN-PROTEIN LIGASE UBR1"/>
    <property type="match status" value="1"/>
</dbReference>
<dbReference type="InParanoid" id="D3BPW3"/>
<name>D3BPW3_HETP5</name>
<reference evidence="3 4" key="1">
    <citation type="journal article" date="2011" name="Genome Res.">
        <title>Phylogeny-wide analysis of social amoeba genomes highlights ancient origins for complex intercellular communication.</title>
        <authorList>
            <person name="Heidel A.J."/>
            <person name="Lawal H.M."/>
            <person name="Felder M."/>
            <person name="Schilde C."/>
            <person name="Helps N.R."/>
            <person name="Tunggal B."/>
            <person name="Rivero F."/>
            <person name="John U."/>
            <person name="Schleicher M."/>
            <person name="Eichinger L."/>
            <person name="Platzer M."/>
            <person name="Noegel A.A."/>
            <person name="Schaap P."/>
            <person name="Gloeckner G."/>
        </authorList>
    </citation>
    <scope>NUCLEOTIDE SEQUENCE [LARGE SCALE GENOMIC DNA]</scope>
    <source>
        <strain evidence="4">ATCC 26659 / Pp 5 / PN500</strain>
    </source>
</reference>
<dbReference type="Pfam" id="PF18995">
    <property type="entry name" value="PRT6_C"/>
    <property type="match status" value="1"/>
</dbReference>
<dbReference type="GeneID" id="31365479"/>
<evidence type="ECO:0000313" key="3">
    <source>
        <dbReference type="EMBL" id="EFA76246.1"/>
    </source>
</evidence>
<comment type="caution">
    <text evidence="3">The sequence shown here is derived from an EMBL/GenBank/DDBJ whole genome shotgun (WGS) entry which is preliminary data.</text>
</comment>
<dbReference type="EMBL" id="ADBJ01000047">
    <property type="protein sequence ID" value="EFA76246.1"/>
    <property type="molecule type" value="Genomic_DNA"/>
</dbReference>
<dbReference type="GO" id="GO:0071596">
    <property type="term" value="P:ubiquitin-dependent protein catabolic process via the N-end rule pathway"/>
    <property type="evidence" value="ECO:0007669"/>
    <property type="project" value="UniProtKB-UniRule"/>
</dbReference>
<dbReference type="InterPro" id="IPR039164">
    <property type="entry name" value="UBR1-like"/>
</dbReference>
<organism evidence="3 4">
    <name type="scientific">Heterostelium pallidum (strain ATCC 26659 / Pp 5 / PN500)</name>
    <name type="common">Cellular slime mold</name>
    <name type="synonym">Polysphondylium pallidum</name>
    <dbReference type="NCBI Taxonomy" id="670386"/>
    <lineage>
        <taxon>Eukaryota</taxon>
        <taxon>Amoebozoa</taxon>
        <taxon>Evosea</taxon>
        <taxon>Eumycetozoa</taxon>
        <taxon>Dictyostelia</taxon>
        <taxon>Acytosteliales</taxon>
        <taxon>Acytosteliaceae</taxon>
        <taxon>Heterostelium</taxon>
    </lineage>
</organism>
<dbReference type="GO" id="GO:0008270">
    <property type="term" value="F:zinc ion binding"/>
    <property type="evidence" value="ECO:0007669"/>
    <property type="project" value="UniProtKB-UniRule"/>
</dbReference>
<dbReference type="EC" id="2.3.2.27" evidence="1"/>
<dbReference type="UniPathway" id="UPA00143"/>
<dbReference type="OMA" id="HANECTA"/>
<dbReference type="Proteomes" id="UP000001396">
    <property type="component" value="Unassembled WGS sequence"/>
</dbReference>
<dbReference type="AlphaFoldDB" id="D3BPW3"/>
<keyword evidence="4" id="KW-1185">Reference proteome</keyword>
<comment type="function">
    <text evidence="1">Ubiquitin ligase protein which is a component of the N-end rule pathway. Recognizes and binds to proteins bearing specific N-terminal residues that are destabilizing according to the N-end rule, leading to their ubiquitination and subsequent degradation.</text>
</comment>
<comment type="similarity">
    <text evidence="1">Belongs to the E3 ubiquitin-protein ligase UBR1-like family.</text>
</comment>
<keyword evidence="1" id="KW-0862">Zinc</keyword>